<sequence length="268" mass="30370">MDMGDNSRNGLYDALWCGVDHSPIGQLQPYRSLLESILVDLHQGLVLPRHESIEPYFRSFERGHRFLLCCLPMLMLRHFDIDRRKKIALNAVFSLGLLVVAASAVRTYYLEKLGTATDLTWIGFDVFVWSQLETLPEGRYLAHSSHKLVDHNGIQSDMRESKQPDLATIDSLNTSDGFSEGSDRYMAKHNATPALEPVFEQDLECPRARTPDDLIKTPADFEAYALRNLESARHQTRATPPPRPCQSPAKTLDDRTSPRSWLDDDNSS</sequence>
<proteinExistence type="predicted"/>
<gene>
    <name evidence="1" type="ORF">LTR37_007381</name>
</gene>
<organism evidence="1 2">
    <name type="scientific">Vermiconidia calcicola</name>
    <dbReference type="NCBI Taxonomy" id="1690605"/>
    <lineage>
        <taxon>Eukaryota</taxon>
        <taxon>Fungi</taxon>
        <taxon>Dikarya</taxon>
        <taxon>Ascomycota</taxon>
        <taxon>Pezizomycotina</taxon>
        <taxon>Dothideomycetes</taxon>
        <taxon>Dothideomycetidae</taxon>
        <taxon>Mycosphaerellales</taxon>
        <taxon>Extremaceae</taxon>
        <taxon>Vermiconidia</taxon>
    </lineage>
</organism>
<dbReference type="EMBL" id="JAUTXU010000051">
    <property type="protein sequence ID" value="KAK3715171.1"/>
    <property type="molecule type" value="Genomic_DNA"/>
</dbReference>
<evidence type="ECO:0000313" key="2">
    <source>
        <dbReference type="Proteomes" id="UP001281147"/>
    </source>
</evidence>
<keyword evidence="2" id="KW-1185">Reference proteome</keyword>
<name>A0ACC3NDS6_9PEZI</name>
<comment type="caution">
    <text evidence="1">The sequence shown here is derived from an EMBL/GenBank/DDBJ whole genome shotgun (WGS) entry which is preliminary data.</text>
</comment>
<reference evidence="1" key="1">
    <citation type="submission" date="2023-07" db="EMBL/GenBank/DDBJ databases">
        <title>Black Yeasts Isolated from many extreme environments.</title>
        <authorList>
            <person name="Coleine C."/>
            <person name="Stajich J.E."/>
            <person name="Selbmann L."/>
        </authorList>
    </citation>
    <scope>NUCLEOTIDE SEQUENCE</scope>
    <source>
        <strain evidence="1">CCFEE 5714</strain>
    </source>
</reference>
<protein>
    <submittedName>
        <fullName evidence="1">Uncharacterized protein</fullName>
    </submittedName>
</protein>
<evidence type="ECO:0000313" key="1">
    <source>
        <dbReference type="EMBL" id="KAK3715171.1"/>
    </source>
</evidence>
<dbReference type="Proteomes" id="UP001281147">
    <property type="component" value="Unassembled WGS sequence"/>
</dbReference>
<accession>A0ACC3NDS6</accession>